<dbReference type="AlphaFoldDB" id="W4Q5U1"/>
<gene>
    <name evidence="1" type="ORF">JCM9140_3180</name>
</gene>
<dbReference type="Gene3D" id="3.40.630.30">
    <property type="match status" value="1"/>
</dbReference>
<proteinExistence type="predicted"/>
<accession>W4Q5U1</accession>
<dbReference type="InterPro" id="IPR016181">
    <property type="entry name" value="Acyl_CoA_acyltransferase"/>
</dbReference>
<name>W4Q5U1_9BACI</name>
<reference evidence="1" key="1">
    <citation type="journal article" date="2014" name="Genome Announc.">
        <title>Draft Genome Sequences of Three Alkaliphilic Bacillus Strains, Bacillus wakoensis JCM 9140T, Bacillus akibai JCM 9157T, and Bacillus hemicellulosilyticus JCM 9152T.</title>
        <authorList>
            <person name="Yuki M."/>
            <person name="Oshima K."/>
            <person name="Suda W."/>
            <person name="Oshida Y."/>
            <person name="Kitamura K."/>
            <person name="Iida T."/>
            <person name="Hattori M."/>
            <person name="Ohkuma M."/>
        </authorList>
    </citation>
    <scope>NUCLEOTIDE SEQUENCE [LARGE SCALE GENOMIC DNA]</scope>
    <source>
        <strain evidence="1">JCM 9140</strain>
    </source>
</reference>
<dbReference type="SUPFAM" id="SSF55729">
    <property type="entry name" value="Acyl-CoA N-acyltransferases (Nat)"/>
    <property type="match status" value="1"/>
</dbReference>
<dbReference type="OrthoDB" id="2381102at2"/>
<evidence type="ECO:0000313" key="1">
    <source>
        <dbReference type="EMBL" id="GAE27068.1"/>
    </source>
</evidence>
<organism evidence="1 2">
    <name type="scientific">Halalkalibacter wakoensis JCM 9140</name>
    <dbReference type="NCBI Taxonomy" id="1236970"/>
    <lineage>
        <taxon>Bacteria</taxon>
        <taxon>Bacillati</taxon>
        <taxon>Bacillota</taxon>
        <taxon>Bacilli</taxon>
        <taxon>Bacillales</taxon>
        <taxon>Bacillaceae</taxon>
        <taxon>Halalkalibacter</taxon>
    </lineage>
</organism>
<evidence type="ECO:0000313" key="2">
    <source>
        <dbReference type="Proteomes" id="UP000018890"/>
    </source>
</evidence>
<keyword evidence="2" id="KW-1185">Reference proteome</keyword>
<dbReference type="Proteomes" id="UP000018890">
    <property type="component" value="Unassembled WGS sequence"/>
</dbReference>
<dbReference type="EMBL" id="BAUT01000038">
    <property type="protein sequence ID" value="GAE27068.1"/>
    <property type="molecule type" value="Genomic_DNA"/>
</dbReference>
<dbReference type="STRING" id="1236970.JCM9140_3180"/>
<dbReference type="RefSeq" id="WP_034747693.1">
    <property type="nucleotide sequence ID" value="NZ_BAUT01000038.1"/>
</dbReference>
<comment type="caution">
    <text evidence="1">The sequence shown here is derived from an EMBL/GenBank/DDBJ whole genome shotgun (WGS) entry which is preliminary data.</text>
</comment>
<protein>
    <recommendedName>
        <fullName evidence="3">N-acetyltransferase domain-containing protein</fullName>
    </recommendedName>
</protein>
<evidence type="ECO:0008006" key="3">
    <source>
        <dbReference type="Google" id="ProtNLM"/>
    </source>
</evidence>
<sequence length="222" mass="25680">MEYVRIASIQDPLFKQLHNLMKDVFPEEEVLEFSLWEEPLLDPTIRVFAAVHEGEVVGVTEYRYNKELEVAMTDFTIIAKEGLGIGPFIAKKRDEDLKQLAKENGMTLKGMFAEIYDPYRAKDHSFGGVKVMDPYVRREVLSHLGYKRLDFPYVHPAWTNEGKAVQELDFCFLPFQETDSLQASFVSEFIQTYYAILSNKPAAWNEMISDLEKRDQISLLPL</sequence>